<evidence type="ECO:0000313" key="3">
    <source>
        <dbReference type="EMBL" id="MBL0685694.1"/>
    </source>
</evidence>
<feature type="chain" id="PRO_5037621122" description="Fibronectin type-III domain-containing protein" evidence="1">
    <location>
        <begin position="20"/>
        <end position="231"/>
    </location>
</feature>
<name>A0A936ZUA3_9FLAO</name>
<dbReference type="Proteomes" id="UP000651057">
    <property type="component" value="Unassembled WGS sequence"/>
</dbReference>
<keyword evidence="1" id="KW-0732">Signal</keyword>
<dbReference type="AlphaFoldDB" id="A0A936ZUA3"/>
<comment type="caution">
    <text evidence="3">The sequence shown here is derived from an EMBL/GenBank/DDBJ whole genome shotgun (WGS) entry which is preliminary data.</text>
</comment>
<evidence type="ECO:0000313" key="4">
    <source>
        <dbReference type="Proteomes" id="UP000651057"/>
    </source>
</evidence>
<sequence length="231" mass="25835">MKHIYIIFLSALMLLSCNADDEFVISRNPLVPNIEPTTPSLVFPTNNLVCTNFNLQFDWNASRDINGDALSYVIEVATDINFTTILFTAITSQTTHPFTLEKGVAYYWRVKARDTEGKESIYSATQTFFTEPEAGINNIPFVPTVVSPLVRATVTGPNITLDWDAADADNDPLSYDLYFGDTNPPELFVENSTSSSLDVNVLTNTEYYWRVVAKDNKQGVTIGQVWSFTTD</sequence>
<dbReference type="RefSeq" id="WP_201924034.1">
    <property type="nucleotide sequence ID" value="NZ_BAABAX010000026.1"/>
</dbReference>
<dbReference type="PROSITE" id="PS51257">
    <property type="entry name" value="PROKAR_LIPOPROTEIN"/>
    <property type="match status" value="1"/>
</dbReference>
<evidence type="ECO:0000259" key="2">
    <source>
        <dbReference type="PROSITE" id="PS50853"/>
    </source>
</evidence>
<dbReference type="EMBL" id="JAERQJ010000011">
    <property type="protein sequence ID" value="MBL0685694.1"/>
    <property type="molecule type" value="Genomic_DNA"/>
</dbReference>
<organism evidence="3 4">
    <name type="scientific">Aquimarina mytili</name>
    <dbReference type="NCBI Taxonomy" id="874423"/>
    <lineage>
        <taxon>Bacteria</taxon>
        <taxon>Pseudomonadati</taxon>
        <taxon>Bacteroidota</taxon>
        <taxon>Flavobacteriia</taxon>
        <taxon>Flavobacteriales</taxon>
        <taxon>Flavobacteriaceae</taxon>
        <taxon>Aquimarina</taxon>
    </lineage>
</organism>
<dbReference type="Gene3D" id="2.60.40.10">
    <property type="entry name" value="Immunoglobulins"/>
    <property type="match status" value="2"/>
</dbReference>
<feature type="signal peptide" evidence="1">
    <location>
        <begin position="1"/>
        <end position="19"/>
    </location>
</feature>
<evidence type="ECO:0000256" key="1">
    <source>
        <dbReference type="SAM" id="SignalP"/>
    </source>
</evidence>
<dbReference type="PROSITE" id="PS50853">
    <property type="entry name" value="FN3"/>
    <property type="match status" value="1"/>
</dbReference>
<proteinExistence type="predicted"/>
<feature type="domain" description="Fibronectin type-III" evidence="2">
    <location>
        <begin position="35"/>
        <end position="133"/>
    </location>
</feature>
<dbReference type="InterPro" id="IPR003961">
    <property type="entry name" value="FN3_dom"/>
</dbReference>
<reference evidence="3" key="1">
    <citation type="submission" date="2021-01" db="EMBL/GenBank/DDBJ databases">
        <authorList>
            <person name="Zhong Y.L."/>
        </authorList>
    </citation>
    <scope>NUCLEOTIDE SEQUENCE</scope>
    <source>
        <strain evidence="3">KCTC 23302</strain>
    </source>
</reference>
<accession>A0A936ZUA3</accession>
<keyword evidence="4" id="KW-1185">Reference proteome</keyword>
<dbReference type="SUPFAM" id="SSF49265">
    <property type="entry name" value="Fibronectin type III"/>
    <property type="match status" value="1"/>
</dbReference>
<gene>
    <name evidence="3" type="ORF">JJQ60_19335</name>
</gene>
<dbReference type="InterPro" id="IPR036116">
    <property type="entry name" value="FN3_sf"/>
</dbReference>
<protein>
    <recommendedName>
        <fullName evidence="2">Fibronectin type-III domain-containing protein</fullName>
    </recommendedName>
</protein>
<dbReference type="InterPro" id="IPR013783">
    <property type="entry name" value="Ig-like_fold"/>
</dbReference>